<protein>
    <submittedName>
        <fullName evidence="1">Uncharacterized protein</fullName>
    </submittedName>
</protein>
<organism evidence="1">
    <name type="scientific">Photobacterium damselae subsp. damselae</name>
    <name type="common">Listonella damsela</name>
    <dbReference type="NCBI Taxonomy" id="85581"/>
    <lineage>
        <taxon>Bacteria</taxon>
        <taxon>Pseudomonadati</taxon>
        <taxon>Pseudomonadota</taxon>
        <taxon>Gammaproteobacteria</taxon>
        <taxon>Vibrionales</taxon>
        <taxon>Vibrionaceae</taxon>
        <taxon>Photobacterium</taxon>
    </lineage>
</organism>
<accession>W8QM67</accession>
<reference evidence="1" key="2">
    <citation type="journal article" date="2014" name="FEMS Microbiol. Lett.">
        <title>Evidence for horizontal gene transfer, gene duplication and genetic variation as driving forces of the diversity of haemolytic phenotypes in Photobacterium damselae subsp. damselae.</title>
        <authorList>
            <person name="Rivas A.J."/>
            <person name="Labella A.M."/>
            <person name="Borrego J.J."/>
            <person name="Lemos M.L."/>
            <person name="Osorio C.R."/>
        </authorList>
    </citation>
    <scope>NUCLEOTIDE SEQUENCE</scope>
    <source>
        <strain evidence="1">RM71</strain>
    </source>
</reference>
<name>W8QM67_PHODD</name>
<proteinExistence type="predicted"/>
<dbReference type="AlphaFoldDB" id="W8QM67"/>
<reference evidence="1" key="1">
    <citation type="submission" date="2013-12" db="EMBL/GenBank/DDBJ databases">
        <authorList>
            <person name="Rivas A."/>
            <person name="Lemos M."/>
            <person name="Osorio C."/>
        </authorList>
    </citation>
    <scope>NUCLEOTIDE SEQUENCE</scope>
    <source>
        <strain evidence="1">RM71</strain>
    </source>
</reference>
<dbReference type="EMBL" id="KF984033">
    <property type="protein sequence ID" value="AHL64193.1"/>
    <property type="molecule type" value="Genomic_DNA"/>
</dbReference>
<sequence>MVKELLVNDTLSDAMIHSGAQLIKQLEDSAAEVHSAFWFYLEEEHTWRLIVVSNKVSEEGPRNYYKRIIDANELLPKQDPHISSSDITVIDLNDPLAKLFTAVTINNDGLRMTKNIINGQFVDDVYLYRMQ</sequence>
<evidence type="ECO:0000313" key="1">
    <source>
        <dbReference type="EMBL" id="AHL64193.1"/>
    </source>
</evidence>